<dbReference type="Proteomes" id="UP000199602">
    <property type="component" value="Unassembled WGS sequence"/>
</dbReference>
<organism evidence="2 3">
    <name type="scientific">Desulfonauticus submarinus</name>
    <dbReference type="NCBI Taxonomy" id="206665"/>
    <lineage>
        <taxon>Bacteria</taxon>
        <taxon>Pseudomonadati</taxon>
        <taxon>Thermodesulfobacteriota</taxon>
        <taxon>Desulfovibrionia</taxon>
        <taxon>Desulfovibrionales</taxon>
        <taxon>Desulfonauticaceae</taxon>
        <taxon>Desulfonauticus</taxon>
    </lineage>
</organism>
<dbReference type="Pfam" id="PF00899">
    <property type="entry name" value="ThiF"/>
    <property type="match status" value="1"/>
</dbReference>
<dbReference type="GO" id="GO:0061504">
    <property type="term" value="P:cyclic threonylcarbamoyladenosine biosynthetic process"/>
    <property type="evidence" value="ECO:0007669"/>
    <property type="project" value="TreeGrafter"/>
</dbReference>
<dbReference type="EMBL" id="FNIN01000008">
    <property type="protein sequence ID" value="SDN82856.1"/>
    <property type="molecule type" value="Genomic_DNA"/>
</dbReference>
<dbReference type="GO" id="GO:0008641">
    <property type="term" value="F:ubiquitin-like modifier activating enzyme activity"/>
    <property type="evidence" value="ECO:0007669"/>
    <property type="project" value="InterPro"/>
</dbReference>
<dbReference type="PANTHER" id="PTHR43267">
    <property type="entry name" value="TRNA THREONYLCARBAMOYLADENOSINE DEHYDRATASE"/>
    <property type="match status" value="1"/>
</dbReference>
<protein>
    <submittedName>
        <fullName evidence="2">ThiF family protein</fullName>
    </submittedName>
</protein>
<dbReference type="STRING" id="206665.SAMN04488516_10828"/>
<name>A0A1H0EKN3_9BACT</name>
<feature type="domain" description="THIF-type NAD/FAD binding fold" evidence="1">
    <location>
        <begin position="36"/>
        <end position="247"/>
    </location>
</feature>
<dbReference type="InterPro" id="IPR000594">
    <property type="entry name" value="ThiF_NAD_FAD-bd"/>
</dbReference>
<dbReference type="PANTHER" id="PTHR43267:SF1">
    <property type="entry name" value="TRNA THREONYLCARBAMOYLADENOSINE DEHYDRATASE"/>
    <property type="match status" value="1"/>
</dbReference>
<reference evidence="2 3" key="1">
    <citation type="submission" date="2016-10" db="EMBL/GenBank/DDBJ databases">
        <authorList>
            <person name="de Groot N.N."/>
        </authorList>
    </citation>
    <scope>NUCLEOTIDE SEQUENCE [LARGE SCALE GENOMIC DNA]</scope>
    <source>
        <strain evidence="2 3">DSM 15269</strain>
    </source>
</reference>
<evidence type="ECO:0000259" key="1">
    <source>
        <dbReference type="Pfam" id="PF00899"/>
    </source>
</evidence>
<evidence type="ECO:0000313" key="3">
    <source>
        <dbReference type="Proteomes" id="UP000199602"/>
    </source>
</evidence>
<keyword evidence="3" id="KW-1185">Reference proteome</keyword>
<evidence type="ECO:0000313" key="2">
    <source>
        <dbReference type="EMBL" id="SDN82856.1"/>
    </source>
</evidence>
<dbReference type="RefSeq" id="WP_159427708.1">
    <property type="nucleotide sequence ID" value="NZ_FNIN01000008.1"/>
</dbReference>
<dbReference type="SUPFAM" id="SSF69572">
    <property type="entry name" value="Activating enzymes of the ubiquitin-like proteins"/>
    <property type="match status" value="1"/>
</dbReference>
<sequence>MDKSYSFQEILNFKDPNKKINSLLSQNIFPLIWTRNFKAISAAQQKKLFQSTVFVIGCGGLGGYVIELLARIGIGQLIFADGDKFEESNLNRQLGATLDNLGENKALEMEKRIKQIAPFCQTTALDFFLNKNNIIPYLERSNILIDCVGGIEIKSQLISLAKKYKKPLVIGAIAGLEGFVSSILPSSKTPLSFFQGQTKKSAENILGSPPTTVSLIATLQTQETIYYLTAKKLTLVNKILYLSLKTGFAFYNFEL</sequence>
<dbReference type="Gene3D" id="3.40.50.720">
    <property type="entry name" value="NAD(P)-binding Rossmann-like Domain"/>
    <property type="match status" value="1"/>
</dbReference>
<dbReference type="InterPro" id="IPR045886">
    <property type="entry name" value="ThiF/MoeB/HesA"/>
</dbReference>
<proteinExistence type="predicted"/>
<gene>
    <name evidence="2" type="ORF">SAMN04488516_10828</name>
</gene>
<dbReference type="OrthoDB" id="9804286at2"/>
<accession>A0A1H0EKN3</accession>
<dbReference type="GO" id="GO:0061503">
    <property type="term" value="F:tRNA threonylcarbamoyladenosine dehydratase"/>
    <property type="evidence" value="ECO:0007669"/>
    <property type="project" value="TreeGrafter"/>
</dbReference>
<dbReference type="AlphaFoldDB" id="A0A1H0EKN3"/>
<dbReference type="InterPro" id="IPR035985">
    <property type="entry name" value="Ubiquitin-activating_enz"/>
</dbReference>